<evidence type="ECO:0000256" key="9">
    <source>
        <dbReference type="ARBA" id="ARBA00022691"/>
    </source>
</evidence>
<evidence type="ECO:0000256" key="10">
    <source>
        <dbReference type="ARBA" id="ARBA00022695"/>
    </source>
</evidence>
<keyword evidence="14" id="KW-0946">Virion</keyword>
<dbReference type="InterPro" id="IPR026890">
    <property type="entry name" value="Mononeg_mRNAcap"/>
</dbReference>
<protein>
    <recommendedName>
        <fullName evidence="23">Replicase</fullName>
        <ecNumber evidence="21">2.1.1.375</ecNumber>
        <ecNumber evidence="3">2.7.7.48</ecNumber>
        <ecNumber evidence="4">2.7.7.88</ecNumber>
    </recommendedName>
    <alternativeName>
        <fullName evidence="22">Transcriptase</fullName>
    </alternativeName>
</protein>
<accession>A0AAE9RUV3</accession>
<sequence>MDLVEYDESTSWDDTSLENDLEWDDNVIHHKRKTKNKNDTPLVNDDYNLNSPIMPDIIDGLYNYFSNGILPSHHSSHIGKIIKSFFGYSIKFRESGSIHKTYHHAYNVIKTVESLPSNKTRKFVKDWSNNFLDIKGVIDLFVESIGSKKYNNFILENIILDENLIDLLDKYLEINFIIELMVQGRARVKYANYDKNWKIKLLDTPSKELIQINTTRFKGILNQEVLILNDDYVIYDKNILLMMKDVIIGRFNTLTITKFNTEGRYSKDLPEILKRIFLLGDQHVINLGNSAFEDFTLLEPLCINRFDYLANKTRPNIKRYYNFEKYLVGKIADDDIVKQRFKNTLKMEIDTIDNPHDLTALFGSFRLFGHPVIEYEVGLLKVKEQVRMEKNISPDYPKKLASDLMRIALTKYYNKNNKWNIIENDHNREIIGSDKLFKKFRPNKTDLSIIGDRWDELEIEPIFEIPEDIEDSNIFSDKTHSLDLDDIIKFKKRDSTNPIPTRRVLKTYLEKEKINARRFVQTVDENGLPKKALVIGLKAKERELKRFGRFFTLMTWDLRLYFVISEYLIKRDLVKMFDGLTMADSFVEVMNKMLGRTRGQAHNTYENITFANHIDYSKWNNHQRDEAVGPVFSVMDKLYGLKNFFRRSHQFFKDSIIYYPERPEYFGIDNGDNPFYWEGQPGGFEGIRQKGWSVVGILCLLRETRDRNTTTEFLVQGDNQVIFNHYNLQKHLTPIELQEELDRIIGNNSYIIDKIKTSSSNLGLLINDDETLQSANFSSYSKVPIYKGNILNLETKKYNRVNGLTNDQLPTSSNIMSSVNSTALSVCQYDPVCRNSAYWHGVFGIFVMMLLGLWNPMGEFATDTLRFEVKHILRWLYLDQCLGGSTGMSLSRLLIRRFPDPITESLSFYRYMAKHSPVTEVRKLFTSFGYPRKNRVTDFAFNKLFEDPTALNIVKGGNILLIIKDQVKKSLIRMRTDIKNEVLRRALDQSIEQEKYLLNFLKTIKPCFPRFISDFKSSSICGYIDQIVGLVQNSRTIRNLFSGDFEKSIKIKVRRWELLMWNSVFEKNIPSYQLWECSSSHADYLRQWTWEREIVGSTIPHPYEYHSKIIFDVEKHIEQDSKDLITCVIPRKYTKDINALGYSKPYLGSNTKESTSVLQPWEKEITNPMYRKASSLRRGINWLTNKDSLLSKSIYNNLKYITNVDLSDELESLKKRRSGTAEHRYRSDRQSNGGFCNISPNILTWIIVTSNHMDDLSDTNYDFMFQASMIYAETIGASLLHDLNVVYSFGMGISCTKCIREIKNIQLESQFVYNPESILRQFWLSNFIFTDVKEADEKLDDLYMFTDDDYIRNIPYSVGFHQALGYFLSVEKYQDNRNISDLFPLGVAMKINPGEWITGLIDGLVISASYSVLNNADFVKGLFPISIVGNRVHTLVTKLCDEPSFVPILNLNNISVWITTSSRLSPPEYPPSNKSIIRCFKTLFMFLYTLDKNNRIERLKFLYKSFKVFNDFDNDYFKMVLQIGFLTFINMQSELPNTSRIRNITNVMKYIEDLREESNNKELFRERFDRHRNYTIKIYILHKELRYMVENDYNKSCDDQEIQVYHDSKEIGTNWVDYDQLIDITTTTGKLDGKELPFISGLRVYRASTGAHYKMNMLLNELNISPDICIVGGDGSGGMSALVLRKYLNCKVIYNSLLEVNETNYRGSNPGTPQAIASLPAIYRDRCLNFEKNWLNPNDLTSIDCWKYLANRNLRGNKDIDLIILDMEARETDKYRSIYENLLINMCNLSSEGVAIVKSYTNIIPDLNDILLTFRSRGYKVFLTNSKYSSSYTTEIYLVITKKPINLSSYKNYKMNVKSLHFFNNSIADDFVEFKRGLEISADKLYFRIPPSLRECYSVYYLEYLNELKVQIGIGESTIGLFLHGKYKEYIDKCLYYMVINVNLGLRELLSDHQLIKLVCWYISLLLFIAYKNKNFTLYNDALFLNNNKLEIHMNRMSKLFCVNHKIKVEAYHKNLQPIRDNTYINLMLRVMIGMDLSMSREHNPVKHWSNKMNSNLTEGVW</sequence>
<keyword evidence="12" id="KW-0378">Hydrolase</keyword>
<evidence type="ECO:0000256" key="16">
    <source>
        <dbReference type="ARBA" id="ARBA00023042"/>
    </source>
</evidence>
<evidence type="ECO:0000256" key="22">
    <source>
        <dbReference type="ARBA" id="ARBA00030436"/>
    </source>
</evidence>
<feature type="domain" description="RdRp catalytic" evidence="27">
    <location>
        <begin position="608"/>
        <end position="788"/>
    </location>
</feature>
<evidence type="ECO:0000256" key="15">
    <source>
        <dbReference type="ARBA" id="ARBA00022953"/>
    </source>
</evidence>
<dbReference type="Pfam" id="PF00946">
    <property type="entry name" value="Mononeg_RNA_pol"/>
    <property type="match status" value="1"/>
</dbReference>
<feature type="domain" description="Mononegavirus-type SAM-dependent 2'-O-MTase" evidence="28">
    <location>
        <begin position="1643"/>
        <end position="1839"/>
    </location>
</feature>
<keyword evidence="30" id="KW-1185">Reference proteome</keyword>
<reference evidence="30" key="1">
    <citation type="journal article" date="2022" name="Pathogens">
        <title>Two Rhabdoviruses, One Novel, Isolated from Armigeres subalbatus in China.</title>
        <authorList>
            <person name="Xu X."/>
            <person name="Wang J."/>
            <person name="Liu H."/>
            <person name="Wang Q."/>
            <person name="Fu S."/>
            <person name="Zhang J."/>
            <person name="Wang B."/>
            <person name="He Y."/>
            <person name="Li F."/>
            <person name="Nie K."/>
            <person name="Xu S."/>
            <person name="Wang H."/>
            <person name="Lu X."/>
            <person name="Shi M."/>
            <person name="Liang G."/>
        </authorList>
    </citation>
    <scope>NUCLEOTIDE SEQUENCE [LARGE SCALE GENOMIC DNA]</scope>
</reference>
<organism evidence="29 30">
    <name type="scientific">Shanxi Arboretum virus</name>
    <dbReference type="NCBI Taxonomy" id="2951068"/>
    <lineage>
        <taxon>Viruses</taxon>
        <taxon>Riboviria</taxon>
        <taxon>Orthornavirae</taxon>
        <taxon>Negarnaviricota</taxon>
        <taxon>Haploviricotina</taxon>
        <taxon>Monjiviricetes</taxon>
        <taxon>Mononegavirales</taxon>
        <taxon>Rhabdoviridae</taxon>
        <taxon>Alpharhabdovirinae</taxon>
        <taxon>Almendravirus</taxon>
        <taxon>Almendravirus shanxi</taxon>
    </lineage>
</organism>
<keyword evidence="15" id="KW-0693">Viral RNA replication</keyword>
<evidence type="ECO:0000256" key="20">
    <source>
        <dbReference type="ARBA" id="ARBA00024499"/>
    </source>
</evidence>
<dbReference type="EC" id="2.1.1.375" evidence="21"/>
<keyword evidence="5" id="KW-0696">RNA-directed RNA polymerase</keyword>
<evidence type="ECO:0000256" key="7">
    <source>
        <dbReference type="ARBA" id="ARBA00022664"/>
    </source>
</evidence>
<comment type="subcellular location">
    <subcellularLocation>
        <location evidence="1">Host cytoplasm</location>
    </subcellularLocation>
    <subcellularLocation>
        <location evidence="2">Virion</location>
    </subcellularLocation>
</comment>
<keyword evidence="8" id="KW-0808">Transferase</keyword>
<evidence type="ECO:0000256" key="6">
    <source>
        <dbReference type="ARBA" id="ARBA00022603"/>
    </source>
</evidence>
<comment type="catalytic activity">
    <reaction evidence="24">
        <text>a 5'-end (5'-triphosphoguanosine)-adenylyl-adenylyl-cytidylyl-adenosine in mRNA + S-adenosyl-L-methionine = a 5'-end (5'-triphosphoguanosine)-(2'-O-methyladenylyl)-adenylyl-cytidylyl-adenosine in mRNA + S-adenosyl-L-homocysteine + H(+)</text>
        <dbReference type="Rhea" id="RHEA:65380"/>
        <dbReference type="Rhea" id="RHEA-COMP:16797"/>
        <dbReference type="Rhea" id="RHEA-COMP:16801"/>
        <dbReference type="ChEBI" id="CHEBI:15378"/>
        <dbReference type="ChEBI" id="CHEBI:57856"/>
        <dbReference type="ChEBI" id="CHEBI:59789"/>
        <dbReference type="ChEBI" id="CHEBI:156482"/>
        <dbReference type="ChEBI" id="CHEBI:156484"/>
    </reaction>
</comment>
<evidence type="ECO:0000313" key="29">
    <source>
        <dbReference type="EMBL" id="URZ95410.1"/>
    </source>
</evidence>
<dbReference type="PROSITE" id="PS50526">
    <property type="entry name" value="RDRP_SSRNA_NEG_NONSEG"/>
    <property type="match status" value="1"/>
</dbReference>
<dbReference type="Pfam" id="PF14318">
    <property type="entry name" value="Mononeg_mRNAcap"/>
    <property type="match status" value="1"/>
</dbReference>
<comment type="catalytic activity">
    <reaction evidence="19">
        <text>a 5'-end triphospho-adenylyl-adenylyl-cytidylyl-adenosine in mRNA + GDP + H(+) = a 5'-end (5'-triphosphoguanosine)-adenylyl-adenylyl-cytidylyl-adenosine in mRNA + diphosphate</text>
        <dbReference type="Rhea" id="RHEA:65436"/>
        <dbReference type="Rhea" id="RHEA-COMP:16797"/>
        <dbReference type="Rhea" id="RHEA-COMP:16799"/>
        <dbReference type="ChEBI" id="CHEBI:15378"/>
        <dbReference type="ChEBI" id="CHEBI:33019"/>
        <dbReference type="ChEBI" id="CHEBI:58189"/>
        <dbReference type="ChEBI" id="CHEBI:156484"/>
        <dbReference type="ChEBI" id="CHEBI:156503"/>
        <dbReference type="EC" id="2.7.7.88"/>
    </reaction>
</comment>
<dbReference type="EMBL" id="MW890015">
    <property type="protein sequence ID" value="URZ95410.1"/>
    <property type="molecule type" value="Viral_cRNA"/>
</dbReference>
<keyword evidence="13" id="KW-0067">ATP-binding</keyword>
<dbReference type="Pfam" id="PF21080">
    <property type="entry name" value="Methyltrans_Mon_1st"/>
    <property type="match status" value="1"/>
</dbReference>
<evidence type="ECO:0000256" key="8">
    <source>
        <dbReference type="ARBA" id="ARBA00022679"/>
    </source>
</evidence>
<keyword evidence="6" id="KW-0489">Methyltransferase</keyword>
<evidence type="ECO:0000256" key="13">
    <source>
        <dbReference type="ARBA" id="ARBA00022840"/>
    </source>
</evidence>
<evidence type="ECO:0000256" key="19">
    <source>
        <dbReference type="ARBA" id="ARBA00024494"/>
    </source>
</evidence>
<keyword evidence="17" id="KW-1035">Host cytoplasm</keyword>
<evidence type="ECO:0000256" key="11">
    <source>
        <dbReference type="ARBA" id="ARBA00022741"/>
    </source>
</evidence>
<dbReference type="GO" id="GO:0030430">
    <property type="term" value="C:host cell cytoplasm"/>
    <property type="evidence" value="ECO:0007669"/>
    <property type="project" value="UniProtKB-SubCell"/>
</dbReference>
<evidence type="ECO:0000256" key="1">
    <source>
        <dbReference type="ARBA" id="ARBA00004192"/>
    </source>
</evidence>
<dbReference type="EC" id="2.7.7.48" evidence="3"/>
<evidence type="ECO:0000256" key="18">
    <source>
        <dbReference type="ARBA" id="ARBA00023268"/>
    </source>
</evidence>
<dbReference type="GO" id="GO:0004482">
    <property type="term" value="F:mRNA 5'-cap (guanine-N7-)-methyltransferase activity"/>
    <property type="evidence" value="ECO:0007669"/>
    <property type="project" value="InterPro"/>
</dbReference>
<dbReference type="InterPro" id="IPR025786">
    <property type="entry name" value="Mononega_L_MeTrfase"/>
</dbReference>
<keyword evidence="7" id="KW-0507">mRNA processing</keyword>
<keyword evidence="18" id="KW-0511">Multifunctional enzyme</keyword>
<dbReference type="InterPro" id="IPR048397">
    <property type="entry name" value="Methyltrans_Mon_CD"/>
</dbReference>
<proteinExistence type="predicted"/>
<comment type="catalytic activity">
    <reaction evidence="20">
        <text>a 5'-end (5'-triphosphoguanosine)-(2'-O-methyladenylyl)-adenylyl-cytidylyl-adenosine in mRNA + S-adenosyl-L-methionine = a 5'-end (N(7)-methyl 5'-triphosphoguanosine)-(2'-O-methyladenylyl)-adenylyl-cytidylyl-adenosine in mRNA + S-adenosyl-L-homocysteine</text>
        <dbReference type="Rhea" id="RHEA:65440"/>
        <dbReference type="Rhea" id="RHEA-COMP:16798"/>
        <dbReference type="Rhea" id="RHEA-COMP:16801"/>
        <dbReference type="ChEBI" id="CHEBI:57856"/>
        <dbReference type="ChEBI" id="CHEBI:59789"/>
        <dbReference type="ChEBI" id="CHEBI:156482"/>
        <dbReference type="ChEBI" id="CHEBI:156483"/>
    </reaction>
</comment>
<dbReference type="GO" id="GO:0005524">
    <property type="term" value="F:ATP binding"/>
    <property type="evidence" value="ECO:0007669"/>
    <property type="project" value="UniProtKB-KW"/>
</dbReference>
<evidence type="ECO:0000256" key="5">
    <source>
        <dbReference type="ARBA" id="ARBA00022484"/>
    </source>
</evidence>
<evidence type="ECO:0000256" key="21">
    <source>
        <dbReference type="ARBA" id="ARBA00026099"/>
    </source>
</evidence>
<dbReference type="GO" id="GO:0003968">
    <property type="term" value="F:RNA-directed RNA polymerase activity"/>
    <property type="evidence" value="ECO:0007669"/>
    <property type="project" value="UniProtKB-KW"/>
</dbReference>
<evidence type="ECO:0000256" key="17">
    <source>
        <dbReference type="ARBA" id="ARBA00023200"/>
    </source>
</evidence>
<keyword evidence="10" id="KW-0548">Nucleotidyltransferase</keyword>
<evidence type="ECO:0000313" key="30">
    <source>
        <dbReference type="Proteomes" id="UP001253161"/>
    </source>
</evidence>
<dbReference type="InterPro" id="IPR039530">
    <property type="entry name" value="L_methyltransferase_rhabdo"/>
</dbReference>
<dbReference type="Pfam" id="PF14314">
    <property type="entry name" value="Methyltrans_Mon_2nd"/>
    <property type="match status" value="1"/>
</dbReference>
<comment type="catalytic activity">
    <reaction evidence="26">
        <text>GTP + H2O = GDP + phosphate + H(+)</text>
        <dbReference type="Rhea" id="RHEA:19669"/>
        <dbReference type="ChEBI" id="CHEBI:15377"/>
        <dbReference type="ChEBI" id="CHEBI:15378"/>
        <dbReference type="ChEBI" id="CHEBI:37565"/>
        <dbReference type="ChEBI" id="CHEBI:43474"/>
        <dbReference type="ChEBI" id="CHEBI:58189"/>
    </reaction>
</comment>
<keyword evidence="11" id="KW-0547">Nucleotide-binding</keyword>
<evidence type="ECO:0000256" key="26">
    <source>
        <dbReference type="ARBA" id="ARBA00048548"/>
    </source>
</evidence>
<comment type="catalytic activity">
    <reaction evidence="25">
        <text>a 5'-end (5'-triphosphoguanosine)-adenylyl-adenylyl-cytidylyl-adenosine in mRNA + 2 S-adenosyl-L-methionine = a 5'-end (N(7)-methyl 5'-triphosphoguanosine)-(2'-O-methyladenylyl)-adenylyl-cytidylyl-adenosine in mRNA + 2 S-adenosyl-L-homocysteine + H(+)</text>
        <dbReference type="Rhea" id="RHEA:65376"/>
        <dbReference type="Rhea" id="RHEA-COMP:16797"/>
        <dbReference type="Rhea" id="RHEA-COMP:16798"/>
        <dbReference type="ChEBI" id="CHEBI:15378"/>
        <dbReference type="ChEBI" id="CHEBI:57856"/>
        <dbReference type="ChEBI" id="CHEBI:59789"/>
        <dbReference type="ChEBI" id="CHEBI:156483"/>
        <dbReference type="ChEBI" id="CHEBI:156484"/>
        <dbReference type="EC" id="2.1.1.375"/>
    </reaction>
</comment>
<evidence type="ECO:0000259" key="27">
    <source>
        <dbReference type="PROSITE" id="PS50526"/>
    </source>
</evidence>
<evidence type="ECO:0000256" key="23">
    <source>
        <dbReference type="ARBA" id="ARBA00031012"/>
    </source>
</evidence>
<evidence type="ECO:0000256" key="2">
    <source>
        <dbReference type="ARBA" id="ARBA00004328"/>
    </source>
</evidence>
<evidence type="ECO:0000256" key="25">
    <source>
        <dbReference type="ARBA" id="ARBA00047370"/>
    </source>
</evidence>
<keyword evidence="9" id="KW-0949">S-adenosyl-L-methionine</keyword>
<name>A0AAE9RUV3_9RHAB</name>
<dbReference type="Proteomes" id="UP001253161">
    <property type="component" value="Segment"/>
</dbReference>
<evidence type="ECO:0000259" key="28">
    <source>
        <dbReference type="PROSITE" id="PS51590"/>
    </source>
</evidence>
<evidence type="ECO:0000256" key="24">
    <source>
        <dbReference type="ARBA" id="ARBA00047332"/>
    </source>
</evidence>
<evidence type="ECO:0000256" key="14">
    <source>
        <dbReference type="ARBA" id="ARBA00022844"/>
    </source>
</evidence>
<dbReference type="PROSITE" id="PS51590">
    <property type="entry name" value="SAM_MT_MNV_L"/>
    <property type="match status" value="1"/>
</dbReference>
<evidence type="ECO:0000256" key="3">
    <source>
        <dbReference type="ARBA" id="ARBA00012494"/>
    </source>
</evidence>
<evidence type="ECO:0000256" key="4">
    <source>
        <dbReference type="ARBA" id="ARBA00012582"/>
    </source>
</evidence>
<dbReference type="GO" id="GO:0044423">
    <property type="term" value="C:virion component"/>
    <property type="evidence" value="ECO:0007669"/>
    <property type="project" value="UniProtKB-KW"/>
</dbReference>
<dbReference type="GO" id="GO:0016787">
    <property type="term" value="F:hydrolase activity"/>
    <property type="evidence" value="ECO:0007669"/>
    <property type="project" value="UniProtKB-KW"/>
</dbReference>
<dbReference type="EC" id="2.7.7.88" evidence="4"/>
<evidence type="ECO:0000256" key="12">
    <source>
        <dbReference type="ARBA" id="ARBA00022801"/>
    </source>
</evidence>
<dbReference type="InterPro" id="IPR014023">
    <property type="entry name" value="Mononeg_RNA_pol_cat"/>
</dbReference>
<keyword evidence="16" id="KW-0506">mRNA capping</keyword>